<comment type="similarity">
    <text evidence="6">Belongs to the NAD kinase family.</text>
</comment>
<dbReference type="GO" id="GO:0003951">
    <property type="term" value="F:NAD+ kinase activity"/>
    <property type="evidence" value="ECO:0007669"/>
    <property type="project" value="UniProtKB-EC"/>
</dbReference>
<comment type="subcellular location">
    <subcellularLocation>
        <location evidence="6">Cytoplasm</location>
    </subcellularLocation>
</comment>
<dbReference type="RefSeq" id="WP_209769851.1">
    <property type="nucleotide sequence ID" value="NZ_JAGINP010000021.1"/>
</dbReference>
<feature type="binding site" evidence="6">
    <location>
        <begin position="68"/>
        <end position="69"/>
    </location>
    <ligand>
        <name>NAD(+)</name>
        <dbReference type="ChEBI" id="CHEBI:57540"/>
    </ligand>
</feature>
<reference evidence="8 9" key="1">
    <citation type="submission" date="2021-03" db="EMBL/GenBank/DDBJ databases">
        <title>Genomic Encyclopedia of Type Strains, Phase III (KMG-III): the genomes of soil and plant-associated and newly described type strains.</title>
        <authorList>
            <person name="Whitman W."/>
        </authorList>
    </citation>
    <scope>NUCLEOTIDE SEQUENCE [LARGE SCALE GENOMIC DNA]</scope>
    <source>
        <strain evidence="8 9">IMMIB AFH-6</strain>
    </source>
</reference>
<name>A0ABS4SS40_9PROT</name>
<feature type="binding site" evidence="6">
    <location>
        <begin position="142"/>
        <end position="143"/>
    </location>
    <ligand>
        <name>NAD(+)</name>
        <dbReference type="ChEBI" id="CHEBI:57540"/>
    </ligand>
</feature>
<gene>
    <name evidence="6" type="primary">nadK</name>
    <name evidence="8" type="ORF">J2851_005186</name>
</gene>
<evidence type="ECO:0000313" key="8">
    <source>
        <dbReference type="EMBL" id="MBP2295381.1"/>
    </source>
</evidence>
<dbReference type="EC" id="2.7.1.23" evidence="6"/>
<keyword evidence="6" id="KW-0963">Cytoplasm</keyword>
<evidence type="ECO:0000256" key="3">
    <source>
        <dbReference type="ARBA" id="ARBA00022857"/>
    </source>
</evidence>
<dbReference type="HAMAP" id="MF_00361">
    <property type="entry name" value="NAD_kinase"/>
    <property type="match status" value="1"/>
</dbReference>
<evidence type="ECO:0000256" key="4">
    <source>
        <dbReference type="ARBA" id="ARBA00023027"/>
    </source>
</evidence>
<keyword evidence="6" id="KW-0547">Nucleotide-binding</keyword>
<dbReference type="InterPro" id="IPR016064">
    <property type="entry name" value="NAD/diacylglycerol_kinase_sf"/>
</dbReference>
<dbReference type="Pfam" id="PF20143">
    <property type="entry name" value="NAD_kinase_C"/>
    <property type="match status" value="1"/>
</dbReference>
<comment type="caution">
    <text evidence="8">The sequence shown here is derived from an EMBL/GenBank/DDBJ whole genome shotgun (WGS) entry which is preliminary data.</text>
</comment>
<dbReference type="Gene3D" id="3.40.50.10330">
    <property type="entry name" value="Probable inorganic polyphosphate/atp-NAD kinase, domain 1"/>
    <property type="match status" value="1"/>
</dbReference>
<dbReference type="Gene3D" id="2.60.200.30">
    <property type="entry name" value="Probable inorganic polyphosphate/atp-NAD kinase, domain 2"/>
    <property type="match status" value="1"/>
</dbReference>
<dbReference type="PANTHER" id="PTHR20275">
    <property type="entry name" value="NAD KINASE"/>
    <property type="match status" value="1"/>
</dbReference>
<dbReference type="Proteomes" id="UP000781958">
    <property type="component" value="Unassembled WGS sequence"/>
</dbReference>
<comment type="catalytic activity">
    <reaction evidence="5 6">
        <text>NAD(+) + ATP = ADP + NADP(+) + H(+)</text>
        <dbReference type="Rhea" id="RHEA:18629"/>
        <dbReference type="ChEBI" id="CHEBI:15378"/>
        <dbReference type="ChEBI" id="CHEBI:30616"/>
        <dbReference type="ChEBI" id="CHEBI:57540"/>
        <dbReference type="ChEBI" id="CHEBI:58349"/>
        <dbReference type="ChEBI" id="CHEBI:456216"/>
        <dbReference type="EC" id="2.7.1.23"/>
    </reaction>
</comment>
<evidence type="ECO:0000256" key="2">
    <source>
        <dbReference type="ARBA" id="ARBA00022777"/>
    </source>
</evidence>
<keyword evidence="6" id="KW-0067">ATP-binding</keyword>
<dbReference type="InterPro" id="IPR017438">
    <property type="entry name" value="ATP-NAD_kinase_N"/>
</dbReference>
<feature type="region of interest" description="Disordered" evidence="7">
    <location>
        <begin position="1"/>
        <end position="21"/>
    </location>
</feature>
<feature type="binding site" evidence="6">
    <location>
        <position position="180"/>
    </location>
    <ligand>
        <name>NAD(+)</name>
        <dbReference type="ChEBI" id="CHEBI:57540"/>
    </ligand>
</feature>
<keyword evidence="2 6" id="KW-0418">Kinase</keyword>
<keyword evidence="1 6" id="KW-0808">Transferase</keyword>
<dbReference type="InterPro" id="IPR017437">
    <property type="entry name" value="ATP-NAD_kinase_PpnK-typ_C"/>
</dbReference>
<dbReference type="PANTHER" id="PTHR20275:SF0">
    <property type="entry name" value="NAD KINASE"/>
    <property type="match status" value="1"/>
</dbReference>
<dbReference type="EMBL" id="JAGINP010000021">
    <property type="protein sequence ID" value="MBP2295381.1"/>
    <property type="molecule type" value="Genomic_DNA"/>
</dbReference>
<dbReference type="Pfam" id="PF01513">
    <property type="entry name" value="NAD_kinase"/>
    <property type="match status" value="1"/>
</dbReference>
<organism evidence="8 9">
    <name type="scientific">Azospirillum rugosum</name>
    <dbReference type="NCBI Taxonomy" id="416170"/>
    <lineage>
        <taxon>Bacteria</taxon>
        <taxon>Pseudomonadati</taxon>
        <taxon>Pseudomonadota</taxon>
        <taxon>Alphaproteobacteria</taxon>
        <taxon>Rhodospirillales</taxon>
        <taxon>Azospirillaceae</taxon>
        <taxon>Azospirillum</taxon>
    </lineage>
</organism>
<dbReference type="InterPro" id="IPR002504">
    <property type="entry name" value="NADK"/>
</dbReference>
<feature type="binding site" evidence="6">
    <location>
        <begin position="183"/>
        <end position="188"/>
    </location>
    <ligand>
        <name>NAD(+)</name>
        <dbReference type="ChEBI" id="CHEBI:57540"/>
    </ligand>
</feature>
<evidence type="ECO:0000256" key="7">
    <source>
        <dbReference type="SAM" id="MobiDB-lite"/>
    </source>
</evidence>
<evidence type="ECO:0000256" key="1">
    <source>
        <dbReference type="ARBA" id="ARBA00022679"/>
    </source>
</evidence>
<comment type="function">
    <text evidence="6">Involved in the regulation of the intracellular balance of NAD and NADP, and is a key enzyme in the biosynthesis of NADP. Catalyzes specifically the phosphorylation on 2'-hydroxyl of the adenosine moiety of NAD to yield NADP.</text>
</comment>
<dbReference type="SUPFAM" id="SSF111331">
    <property type="entry name" value="NAD kinase/diacylglycerol kinase-like"/>
    <property type="match status" value="1"/>
</dbReference>
<evidence type="ECO:0000256" key="5">
    <source>
        <dbReference type="ARBA" id="ARBA00047925"/>
    </source>
</evidence>
<evidence type="ECO:0000256" key="6">
    <source>
        <dbReference type="HAMAP-Rule" id="MF_00361"/>
    </source>
</evidence>
<dbReference type="NCBIfam" id="NF003406">
    <property type="entry name" value="PRK04761.1"/>
    <property type="match status" value="1"/>
</dbReference>
<accession>A0ABS4SS40</accession>
<sequence>MTETAANTPADPLADPLTQLPPRMPDDMRIAFCCANTEEARRARTRLVHRYGNVPLEDADIIVALGGDGFLLETLHRALSLDGQNPPPVYGMNRGSVGFLLNVFREEDLPERLASAQRVTLHPLRMKATCVNNKQVEALAINEVSLLRETRQAAKLRITVDGVVRLPELICDGVLVATPAGSTAYNLSAHGPIIPLGAGVLALTPISAFRPRRWRGALLPHAAKITFDILEEVKRPVSAVADSTEMRDAIRVDVEEARDVSLTLLFDPELNFEERILKEQFTP</sequence>
<protein>
    <recommendedName>
        <fullName evidence="6">NAD kinase</fullName>
        <ecNumber evidence="6">2.7.1.23</ecNumber>
    </recommendedName>
    <alternativeName>
        <fullName evidence="6">ATP-dependent NAD kinase</fullName>
    </alternativeName>
</protein>
<proteinExistence type="inferred from homology"/>
<keyword evidence="9" id="KW-1185">Reference proteome</keyword>
<comment type="cofactor">
    <cofactor evidence="6">
        <name>a divalent metal cation</name>
        <dbReference type="ChEBI" id="CHEBI:60240"/>
    </cofactor>
</comment>
<evidence type="ECO:0000313" key="9">
    <source>
        <dbReference type="Proteomes" id="UP000781958"/>
    </source>
</evidence>
<feature type="active site" description="Proton acceptor" evidence="6">
    <location>
        <position position="68"/>
    </location>
</feature>
<keyword evidence="4 6" id="KW-0520">NAD</keyword>
<keyword evidence="3 6" id="KW-0521">NADP</keyword>
<comment type="caution">
    <text evidence="6">Lacks conserved residue(s) required for the propagation of feature annotation.</text>
</comment>
<feature type="binding site" evidence="6">
    <location>
        <position position="172"/>
    </location>
    <ligand>
        <name>NAD(+)</name>
        <dbReference type="ChEBI" id="CHEBI:57540"/>
    </ligand>
</feature>